<evidence type="ECO:0000313" key="7">
    <source>
        <dbReference type="Proteomes" id="UP000886800"/>
    </source>
</evidence>
<evidence type="ECO:0000313" key="6">
    <source>
        <dbReference type="EMBL" id="HIX66039.1"/>
    </source>
</evidence>
<dbReference type="SUPFAM" id="SSF48008">
    <property type="entry name" value="GntR ligand-binding domain-like"/>
    <property type="match status" value="1"/>
</dbReference>
<dbReference type="Pfam" id="PF07729">
    <property type="entry name" value="FCD"/>
    <property type="match status" value="1"/>
</dbReference>
<dbReference type="Gene3D" id="1.10.10.10">
    <property type="entry name" value="Winged helix-like DNA-binding domain superfamily/Winged helix DNA-binding domain"/>
    <property type="match status" value="1"/>
</dbReference>
<comment type="caution">
    <text evidence="6">The sequence shown here is derived from an EMBL/GenBank/DDBJ whole genome shotgun (WGS) entry which is preliminary data.</text>
</comment>
<dbReference type="GO" id="GO:0003677">
    <property type="term" value="F:DNA binding"/>
    <property type="evidence" value="ECO:0007669"/>
    <property type="project" value="UniProtKB-KW"/>
</dbReference>
<evidence type="ECO:0000259" key="5">
    <source>
        <dbReference type="PROSITE" id="PS50949"/>
    </source>
</evidence>
<dbReference type="InterPro" id="IPR011711">
    <property type="entry name" value="GntR_C"/>
</dbReference>
<evidence type="ECO:0000256" key="2">
    <source>
        <dbReference type="ARBA" id="ARBA00023125"/>
    </source>
</evidence>
<organism evidence="6 7">
    <name type="scientific">Candidatus Anaerotruncus excrementipullorum</name>
    <dbReference type="NCBI Taxonomy" id="2838465"/>
    <lineage>
        <taxon>Bacteria</taxon>
        <taxon>Bacillati</taxon>
        <taxon>Bacillota</taxon>
        <taxon>Clostridia</taxon>
        <taxon>Eubacteriales</taxon>
        <taxon>Oscillospiraceae</taxon>
        <taxon>Anaerotruncus</taxon>
    </lineage>
</organism>
<dbReference type="EMBL" id="DXES01000161">
    <property type="protein sequence ID" value="HIX66039.1"/>
    <property type="molecule type" value="Genomic_DNA"/>
</dbReference>
<evidence type="ECO:0000256" key="3">
    <source>
        <dbReference type="ARBA" id="ARBA00023163"/>
    </source>
</evidence>
<reference evidence="6" key="1">
    <citation type="journal article" date="2021" name="PeerJ">
        <title>Extensive microbial diversity within the chicken gut microbiome revealed by metagenomics and culture.</title>
        <authorList>
            <person name="Gilroy R."/>
            <person name="Ravi A."/>
            <person name="Getino M."/>
            <person name="Pursley I."/>
            <person name="Horton D.L."/>
            <person name="Alikhan N.F."/>
            <person name="Baker D."/>
            <person name="Gharbi K."/>
            <person name="Hall N."/>
            <person name="Watson M."/>
            <person name="Adriaenssens E.M."/>
            <person name="Foster-Nyarko E."/>
            <person name="Jarju S."/>
            <person name="Secka A."/>
            <person name="Antonio M."/>
            <person name="Oren A."/>
            <person name="Chaudhuri R.R."/>
            <person name="La Ragione R."/>
            <person name="Hildebrand F."/>
            <person name="Pallen M.J."/>
        </authorList>
    </citation>
    <scope>NUCLEOTIDE SEQUENCE</scope>
    <source>
        <strain evidence="6">CHK188-5543</strain>
    </source>
</reference>
<feature type="region of interest" description="Disordered" evidence="4">
    <location>
        <begin position="213"/>
        <end position="237"/>
    </location>
</feature>
<evidence type="ECO:0000256" key="1">
    <source>
        <dbReference type="ARBA" id="ARBA00023015"/>
    </source>
</evidence>
<dbReference type="SMART" id="SM00895">
    <property type="entry name" value="FCD"/>
    <property type="match status" value="1"/>
</dbReference>
<proteinExistence type="predicted"/>
<feature type="domain" description="HTH gntR-type" evidence="5">
    <location>
        <begin position="7"/>
        <end position="75"/>
    </location>
</feature>
<evidence type="ECO:0000256" key="4">
    <source>
        <dbReference type="SAM" id="MobiDB-lite"/>
    </source>
</evidence>
<sequence>MTQPRRKSLSRQVMESIEQMILEQQLGPGDVLPTETQIADQLQVSKSSVREAVKMLEALGLVEIRRGLCTVISENPQRGFLNVLMSQLYLHSGSTDDLRVFRQVIEAACTNLAMETATDSDLQLVRQALEQFRRKVEQGALEVEDDIHFHMQIVQATHNTFLVTLASALYSLFRDSIRHSIQENPRTALHDHERIFQAFLDRDSSAATKAIRESADAWAPSIHPKSTRPLGSTKTEQ</sequence>
<dbReference type="InterPro" id="IPR000524">
    <property type="entry name" value="Tscrpt_reg_HTH_GntR"/>
</dbReference>
<keyword evidence="2" id="KW-0238">DNA-binding</keyword>
<reference evidence="6" key="2">
    <citation type="submission" date="2021-04" db="EMBL/GenBank/DDBJ databases">
        <authorList>
            <person name="Gilroy R."/>
        </authorList>
    </citation>
    <scope>NUCLEOTIDE SEQUENCE</scope>
    <source>
        <strain evidence="6">CHK188-5543</strain>
    </source>
</reference>
<dbReference type="CDD" id="cd07377">
    <property type="entry name" value="WHTH_GntR"/>
    <property type="match status" value="1"/>
</dbReference>
<dbReference type="GO" id="GO:0003700">
    <property type="term" value="F:DNA-binding transcription factor activity"/>
    <property type="evidence" value="ECO:0007669"/>
    <property type="project" value="InterPro"/>
</dbReference>
<dbReference type="SMART" id="SM00345">
    <property type="entry name" value="HTH_GNTR"/>
    <property type="match status" value="1"/>
</dbReference>
<dbReference type="InterPro" id="IPR008920">
    <property type="entry name" value="TF_FadR/GntR_C"/>
</dbReference>
<gene>
    <name evidence="6" type="ORF">H9736_07295</name>
</gene>
<dbReference type="InterPro" id="IPR036390">
    <property type="entry name" value="WH_DNA-bd_sf"/>
</dbReference>
<dbReference type="Pfam" id="PF00392">
    <property type="entry name" value="GntR"/>
    <property type="match status" value="1"/>
</dbReference>
<dbReference type="PANTHER" id="PTHR43537:SF5">
    <property type="entry name" value="UXU OPERON TRANSCRIPTIONAL REGULATOR"/>
    <property type="match status" value="1"/>
</dbReference>
<protein>
    <submittedName>
        <fullName evidence="6">FadR family transcriptional regulator</fullName>
    </submittedName>
</protein>
<accession>A0A9D1WRR7</accession>
<name>A0A9D1WRR7_9FIRM</name>
<dbReference type="PRINTS" id="PR00035">
    <property type="entry name" value="HTHGNTR"/>
</dbReference>
<dbReference type="InterPro" id="IPR036388">
    <property type="entry name" value="WH-like_DNA-bd_sf"/>
</dbReference>
<dbReference type="PROSITE" id="PS50949">
    <property type="entry name" value="HTH_GNTR"/>
    <property type="match status" value="1"/>
</dbReference>
<dbReference type="Gene3D" id="1.20.120.530">
    <property type="entry name" value="GntR ligand-binding domain-like"/>
    <property type="match status" value="1"/>
</dbReference>
<keyword evidence="3" id="KW-0804">Transcription</keyword>
<dbReference type="PANTHER" id="PTHR43537">
    <property type="entry name" value="TRANSCRIPTIONAL REGULATOR, GNTR FAMILY"/>
    <property type="match status" value="1"/>
</dbReference>
<dbReference type="AlphaFoldDB" id="A0A9D1WRR7"/>
<keyword evidence="1" id="KW-0805">Transcription regulation</keyword>
<dbReference type="Proteomes" id="UP000886800">
    <property type="component" value="Unassembled WGS sequence"/>
</dbReference>
<dbReference type="SUPFAM" id="SSF46785">
    <property type="entry name" value="Winged helix' DNA-binding domain"/>
    <property type="match status" value="1"/>
</dbReference>